<evidence type="ECO:0000313" key="8">
    <source>
        <dbReference type="EMBL" id="EAX47914.1"/>
    </source>
</evidence>
<evidence type="ECO:0000256" key="2">
    <source>
        <dbReference type="ARBA" id="ARBA00022814"/>
    </source>
</evidence>
<dbReference type="GO" id="GO:0003723">
    <property type="term" value="F:RNA binding"/>
    <property type="evidence" value="ECO:0007669"/>
    <property type="project" value="UniProtKB-UniRule"/>
</dbReference>
<dbReference type="Pfam" id="PF01029">
    <property type="entry name" value="NusB"/>
    <property type="match status" value="1"/>
</dbReference>
<dbReference type="EMBL" id="AAWL01000006">
    <property type="protein sequence ID" value="EAX47914.1"/>
    <property type="molecule type" value="Genomic_DNA"/>
</dbReference>
<keyword evidence="9" id="KW-1185">Reference proteome</keyword>
<evidence type="ECO:0000256" key="5">
    <source>
        <dbReference type="ARBA" id="ARBA00023163"/>
    </source>
</evidence>
<dbReference type="HAMAP" id="MF_00073">
    <property type="entry name" value="NusB"/>
    <property type="match status" value="1"/>
</dbReference>
<evidence type="ECO:0000256" key="6">
    <source>
        <dbReference type="HAMAP-Rule" id="MF_00073"/>
    </source>
</evidence>
<comment type="similarity">
    <text evidence="1 6">Belongs to the NusB family.</text>
</comment>
<dbReference type="InterPro" id="IPR006027">
    <property type="entry name" value="NusB_RsmB_TIM44"/>
</dbReference>
<dbReference type="CDD" id="cd00619">
    <property type="entry name" value="Terminator_NusB"/>
    <property type="match status" value="1"/>
</dbReference>
<keyword evidence="2 6" id="KW-0889">Transcription antitermination</keyword>
<dbReference type="Proteomes" id="UP000005139">
    <property type="component" value="Unassembled WGS sequence"/>
</dbReference>
<dbReference type="PANTHER" id="PTHR11078">
    <property type="entry name" value="N UTILIZATION SUBSTANCE PROTEIN B-RELATED"/>
    <property type="match status" value="1"/>
</dbReference>
<evidence type="ECO:0000256" key="1">
    <source>
        <dbReference type="ARBA" id="ARBA00005952"/>
    </source>
</evidence>
<keyword evidence="4 6" id="KW-0805">Transcription regulation</keyword>
<dbReference type="Gene3D" id="1.10.940.10">
    <property type="entry name" value="NusB-like"/>
    <property type="match status" value="1"/>
</dbReference>
<dbReference type="AlphaFoldDB" id="A1HQ67"/>
<evidence type="ECO:0000259" key="7">
    <source>
        <dbReference type="Pfam" id="PF01029"/>
    </source>
</evidence>
<comment type="caution">
    <text evidence="8">The sequence shown here is derived from an EMBL/GenBank/DDBJ whole genome shotgun (WGS) entry which is preliminary data.</text>
</comment>
<organism evidence="8 9">
    <name type="scientific">Thermosinus carboxydivorans Nor1</name>
    <dbReference type="NCBI Taxonomy" id="401526"/>
    <lineage>
        <taxon>Bacteria</taxon>
        <taxon>Bacillati</taxon>
        <taxon>Bacillota</taxon>
        <taxon>Negativicutes</taxon>
        <taxon>Selenomonadales</taxon>
        <taxon>Sporomusaceae</taxon>
        <taxon>Thermosinus</taxon>
    </lineage>
</organism>
<name>A1HQ67_9FIRM</name>
<dbReference type="InterPro" id="IPR011605">
    <property type="entry name" value="NusB_fam"/>
</dbReference>
<sequence>MSRRKAREIALQTLFQLDFNDTDPVAALAALVQDRDDVSKNAQEYARQLVTGTKDHLAEIDAIIAGQAKEWKLERMAGVDRNIVRMAIYEMRYGQEKLPPNVVINEAVELAKIFSTEESGRFVNGILGALVKKKALQDGLR</sequence>
<protein>
    <recommendedName>
        <fullName evidence="6">Transcription antitermination protein NusB</fullName>
    </recommendedName>
    <alternativeName>
        <fullName evidence="6">Antitermination factor NusB</fullName>
    </alternativeName>
</protein>
<evidence type="ECO:0000313" key="9">
    <source>
        <dbReference type="Proteomes" id="UP000005139"/>
    </source>
</evidence>
<dbReference type="GO" id="GO:0006353">
    <property type="term" value="P:DNA-templated transcription termination"/>
    <property type="evidence" value="ECO:0007669"/>
    <property type="project" value="UniProtKB-UniRule"/>
</dbReference>
<reference evidence="8 9" key="2">
    <citation type="submission" date="2007-01" db="EMBL/GenBank/DDBJ databases">
        <title>Sequencing of the draft genome and assembly of Thermosinus carboxydivorans Nor1.</title>
        <authorList>
            <consortium name="US DOE Joint Genome Institute (JGI-PGF)"/>
            <person name="Copeland A."/>
            <person name="Lucas S."/>
            <person name="Lapidus A."/>
            <person name="Barry K."/>
            <person name="Glavina del Rio T."/>
            <person name="Dalin E."/>
            <person name="Tice H."/>
            <person name="Bruce D."/>
            <person name="Pitluck S."/>
            <person name="Richardson P."/>
        </authorList>
    </citation>
    <scope>NUCLEOTIDE SEQUENCE [LARGE SCALE GENOMIC DNA]</scope>
    <source>
        <strain evidence="8 9">Nor1</strain>
    </source>
</reference>
<dbReference type="OrthoDB" id="9811381at2"/>
<dbReference type="InterPro" id="IPR035926">
    <property type="entry name" value="NusB-like_sf"/>
</dbReference>
<keyword evidence="3 6" id="KW-0694">RNA-binding</keyword>
<dbReference type="GO" id="GO:0005829">
    <property type="term" value="C:cytosol"/>
    <property type="evidence" value="ECO:0007669"/>
    <property type="project" value="TreeGrafter"/>
</dbReference>
<keyword evidence="5 6" id="KW-0804">Transcription</keyword>
<dbReference type="NCBIfam" id="TIGR01951">
    <property type="entry name" value="nusB"/>
    <property type="match status" value="1"/>
</dbReference>
<dbReference type="RefSeq" id="WP_007289174.1">
    <property type="nucleotide sequence ID" value="NZ_AAWL01000006.1"/>
</dbReference>
<evidence type="ECO:0000256" key="4">
    <source>
        <dbReference type="ARBA" id="ARBA00023015"/>
    </source>
</evidence>
<evidence type="ECO:0000256" key="3">
    <source>
        <dbReference type="ARBA" id="ARBA00022884"/>
    </source>
</evidence>
<dbReference type="eggNOG" id="COG0781">
    <property type="taxonomic scope" value="Bacteria"/>
</dbReference>
<dbReference type="PANTHER" id="PTHR11078:SF3">
    <property type="entry name" value="ANTITERMINATION NUSB DOMAIN-CONTAINING PROTEIN"/>
    <property type="match status" value="1"/>
</dbReference>
<proteinExistence type="inferred from homology"/>
<dbReference type="SUPFAM" id="SSF48013">
    <property type="entry name" value="NusB-like"/>
    <property type="match status" value="1"/>
</dbReference>
<comment type="function">
    <text evidence="6">Involved in transcription antitermination. Required for transcription of ribosomal RNA (rRNA) genes. Binds specifically to the boxA antiterminator sequence of the ribosomal RNA (rrn) operons.</text>
</comment>
<reference evidence="8 9" key="1">
    <citation type="submission" date="2007-01" db="EMBL/GenBank/DDBJ databases">
        <title>Annotation of the draft genome assembly of Thermosinus carboxydivorans Nor1.</title>
        <authorList>
            <consortium name="US DOE Joint Genome Institute (JGI-ORNL)"/>
            <person name="Larimer F."/>
            <person name="Land M."/>
            <person name="Hauser L."/>
        </authorList>
    </citation>
    <scope>NUCLEOTIDE SEQUENCE [LARGE SCALE GENOMIC DNA]</scope>
    <source>
        <strain evidence="8 9">Nor1</strain>
    </source>
</reference>
<gene>
    <name evidence="6" type="primary">nusB</name>
    <name evidence="8" type="ORF">TcarDRAFT_1603</name>
</gene>
<dbReference type="GO" id="GO:0031564">
    <property type="term" value="P:transcription antitermination"/>
    <property type="evidence" value="ECO:0007669"/>
    <property type="project" value="UniProtKB-KW"/>
</dbReference>
<feature type="domain" description="NusB/RsmB/TIM44" evidence="7">
    <location>
        <begin position="4"/>
        <end position="131"/>
    </location>
</feature>
<accession>A1HQ67</accession>